<dbReference type="Gene3D" id="1.20.81.30">
    <property type="entry name" value="Type II secretion system (T2SS), domain F"/>
    <property type="match status" value="2"/>
</dbReference>
<evidence type="ECO:0000256" key="4">
    <source>
        <dbReference type="ARBA" id="ARBA00022692"/>
    </source>
</evidence>
<keyword evidence="4 7" id="KW-0812">Transmembrane</keyword>
<comment type="caution">
    <text evidence="9">The sequence shown here is derived from an EMBL/GenBank/DDBJ whole genome shotgun (WGS) entry which is preliminary data.</text>
</comment>
<evidence type="ECO:0000256" key="6">
    <source>
        <dbReference type="ARBA" id="ARBA00023136"/>
    </source>
</evidence>
<accession>A0ABX1MZS5</accession>
<feature type="transmembrane region" description="Helical" evidence="7">
    <location>
        <begin position="213"/>
        <end position="233"/>
    </location>
</feature>
<feature type="transmembrane region" description="Helical" evidence="7">
    <location>
        <begin position="360"/>
        <end position="382"/>
    </location>
</feature>
<dbReference type="RefSeq" id="WP_169198116.1">
    <property type="nucleotide sequence ID" value="NZ_WTVH02000010.1"/>
</dbReference>
<feature type="transmembrane region" description="Helical" evidence="7">
    <location>
        <begin position="262"/>
        <end position="284"/>
    </location>
</feature>
<dbReference type="Proteomes" id="UP000601990">
    <property type="component" value="Unassembled WGS sequence"/>
</dbReference>
<organism evidence="9 10">
    <name type="scientific">Aromatoleum buckelii</name>
    <dbReference type="NCBI Taxonomy" id="200254"/>
    <lineage>
        <taxon>Bacteria</taxon>
        <taxon>Pseudomonadati</taxon>
        <taxon>Pseudomonadota</taxon>
        <taxon>Betaproteobacteria</taxon>
        <taxon>Rhodocyclales</taxon>
        <taxon>Rhodocyclaceae</taxon>
        <taxon>Aromatoleum</taxon>
    </lineage>
</organism>
<dbReference type="EMBL" id="WTVH01000007">
    <property type="protein sequence ID" value="NMF92826.1"/>
    <property type="molecule type" value="Genomic_DNA"/>
</dbReference>
<sequence length="392" mass="42141">MRYRLKALAADASVIETELEATSEGEARALAAAQGLSILTLRATAGASRVAGRFPLLLFNQEMLALLRAGIPLAEAISALAEGEGRRAVRAVLLKLQGALREGRSLSNALEGASEAFPSFYIAMIRAAERTSNLDLALERYIAYQQQVETLRGKLVSAAIYPVLLLAVGGLVVLFLLGYVVPRFSHIYADVGGNLPWLSRVLLDWGQFVEHHAAGLGVIVLGVVFATIATARAPALRAAAGRQLWKLPVLGKRLRVFQLARFYRTLGMLLSGGIPAITALRMVAGLLSPGLRGSLELAIEGIREGRAFSATLAAHGLTTRVALRMLEVGERAGNLGEMLTRSAEFHENDTARQVEWLTRLFGPLLMLIIGCAIGLIVVLMYLPIFQLAETIG</sequence>
<evidence type="ECO:0000256" key="2">
    <source>
        <dbReference type="ARBA" id="ARBA00005745"/>
    </source>
</evidence>
<feature type="domain" description="Type II secretion system protein GspF" evidence="8">
    <location>
        <begin position="61"/>
        <end position="182"/>
    </location>
</feature>
<keyword evidence="6 7" id="KW-0472">Membrane</keyword>
<evidence type="ECO:0000256" key="5">
    <source>
        <dbReference type="ARBA" id="ARBA00022989"/>
    </source>
</evidence>
<evidence type="ECO:0000256" key="7">
    <source>
        <dbReference type="SAM" id="Phobius"/>
    </source>
</evidence>
<evidence type="ECO:0000256" key="1">
    <source>
        <dbReference type="ARBA" id="ARBA00004651"/>
    </source>
</evidence>
<evidence type="ECO:0000313" key="10">
    <source>
        <dbReference type="Proteomes" id="UP000601990"/>
    </source>
</evidence>
<dbReference type="PANTHER" id="PTHR30012:SF0">
    <property type="entry name" value="TYPE II SECRETION SYSTEM PROTEIN F-RELATED"/>
    <property type="match status" value="1"/>
</dbReference>
<evidence type="ECO:0000259" key="8">
    <source>
        <dbReference type="Pfam" id="PF00482"/>
    </source>
</evidence>
<dbReference type="InterPro" id="IPR042094">
    <property type="entry name" value="T2SS_GspF_sf"/>
</dbReference>
<feature type="transmembrane region" description="Helical" evidence="7">
    <location>
        <begin position="159"/>
        <end position="181"/>
    </location>
</feature>
<evidence type="ECO:0000256" key="3">
    <source>
        <dbReference type="ARBA" id="ARBA00022475"/>
    </source>
</evidence>
<proteinExistence type="inferred from homology"/>
<keyword evidence="10" id="KW-1185">Reference proteome</keyword>
<gene>
    <name evidence="9" type="ORF">GO608_05735</name>
</gene>
<comment type="similarity">
    <text evidence="2">Belongs to the GSP F family.</text>
</comment>
<name>A0ABX1MZS5_9RHOO</name>
<comment type="subcellular location">
    <subcellularLocation>
        <location evidence="1">Cell membrane</location>
        <topology evidence="1">Multi-pass membrane protein</topology>
    </subcellularLocation>
</comment>
<dbReference type="PANTHER" id="PTHR30012">
    <property type="entry name" value="GENERAL SECRETION PATHWAY PROTEIN"/>
    <property type="match status" value="1"/>
</dbReference>
<keyword evidence="5 7" id="KW-1133">Transmembrane helix</keyword>
<keyword evidence="3" id="KW-1003">Cell membrane</keyword>
<feature type="domain" description="Type II secretion system protein GspF" evidence="8">
    <location>
        <begin position="262"/>
        <end position="383"/>
    </location>
</feature>
<evidence type="ECO:0000313" key="9">
    <source>
        <dbReference type="EMBL" id="NMF92826.1"/>
    </source>
</evidence>
<dbReference type="Pfam" id="PF00482">
    <property type="entry name" value="T2SSF"/>
    <property type="match status" value="2"/>
</dbReference>
<dbReference type="InterPro" id="IPR003004">
    <property type="entry name" value="GspF/PilC"/>
</dbReference>
<dbReference type="InterPro" id="IPR018076">
    <property type="entry name" value="T2SS_GspF_dom"/>
</dbReference>
<protein>
    <submittedName>
        <fullName evidence="9">Type II secretion system F family protein</fullName>
    </submittedName>
</protein>
<reference evidence="9" key="1">
    <citation type="submission" date="2019-12" db="EMBL/GenBank/DDBJ databases">
        <title>Comparative genomics gives insights into the taxonomy of the Azoarcus-Aromatoleum group and reveals separate origins of nif in the plant-associated Azoarcus and non-plant-associated Aromatoleum sub-groups.</title>
        <authorList>
            <person name="Lafos M."/>
            <person name="Maluk M."/>
            <person name="Batista M."/>
            <person name="Junghare M."/>
            <person name="Carmona M."/>
            <person name="Faoro H."/>
            <person name="Cruz L.M."/>
            <person name="Battistoni F."/>
            <person name="De Souza E."/>
            <person name="Pedrosa F."/>
            <person name="Chen W.-M."/>
            <person name="Poole P.S."/>
            <person name="Dixon R.A."/>
            <person name="James E.K."/>
        </authorList>
    </citation>
    <scope>NUCLEOTIDE SEQUENCE</scope>
    <source>
        <strain evidence="9">U120</strain>
    </source>
</reference>
<dbReference type="PRINTS" id="PR00812">
    <property type="entry name" value="BCTERIALGSPF"/>
</dbReference>